<keyword evidence="5" id="KW-1185">Reference proteome</keyword>
<name>A0A2R5GMR7_9STRA</name>
<dbReference type="Gene3D" id="1.20.190.20">
    <property type="entry name" value="14-3-3 domain"/>
    <property type="match status" value="1"/>
</dbReference>
<feature type="domain" description="14-3-3" evidence="3">
    <location>
        <begin position="182"/>
        <end position="471"/>
    </location>
</feature>
<evidence type="ECO:0000256" key="2">
    <source>
        <dbReference type="SAM" id="MobiDB-lite"/>
    </source>
</evidence>
<dbReference type="PANTHER" id="PTHR18860">
    <property type="entry name" value="14-3-3 PROTEIN"/>
    <property type="match status" value="1"/>
</dbReference>
<feature type="region of interest" description="Disordered" evidence="2">
    <location>
        <begin position="73"/>
        <end position="98"/>
    </location>
</feature>
<dbReference type="InterPro" id="IPR000308">
    <property type="entry name" value="14-3-3"/>
</dbReference>
<comment type="caution">
    <text evidence="4">The sequence shown here is derived from an EMBL/GenBank/DDBJ whole genome shotgun (WGS) entry which is preliminary data.</text>
</comment>
<dbReference type="EMBL" id="BEYU01000068">
    <property type="protein sequence ID" value="GBG29923.1"/>
    <property type="molecule type" value="Genomic_DNA"/>
</dbReference>
<dbReference type="SMART" id="SM00101">
    <property type="entry name" value="14_3_3"/>
    <property type="match status" value="1"/>
</dbReference>
<dbReference type="Pfam" id="PF00244">
    <property type="entry name" value="14-3-3"/>
    <property type="match status" value="2"/>
</dbReference>
<sequence>MMLQRGGSVRHVHPPPAALDAARARRASGRRDDEDEGLSSSAAAAAAGSGAGAGAGEDMGFFGSMDADLVLEDDDEGEDSECTAAKKPSAAASGSCEQNGVATVRSSELAKAAEAAANAFASCVGGKQGDSRLELASSREQVYAEEDVEVLLGSDERALDTAVTASLLPDLSTASLGDLRTLAIVTEKAELYEDMRVVMRQLVDVAGCLASEEERHLFATAYKNVVGIRRASWRQLCEMRQAEKRQEEADRVRASEDAALAQRELKDDPDDPFGDLDKVDVPPFLAESLNSLNGIAIDDTGASLPFDDSSDRSPLAVSSAIVREELEDVCLEMIALLRETLLPNALESKADAEIIIFYQKLIADYYRYLAEHMRESDRKDYVAGADLFYKEALELATGRLQAANPLLLGLALNVSVFYFEVLNLPDKACQLAKEKHDAAARALESAVEADKDASLLLDLLRENLTVWTMSET</sequence>
<gene>
    <name evidence="4" type="ORF">FCC1311_061432</name>
</gene>
<dbReference type="InParanoid" id="A0A2R5GMR7"/>
<dbReference type="InterPro" id="IPR023410">
    <property type="entry name" value="14-3-3_domain"/>
</dbReference>
<protein>
    <submittedName>
        <fullName evidence="4">14-3-3-like protein</fullName>
    </submittedName>
</protein>
<accession>A0A2R5GMR7</accession>
<feature type="region of interest" description="Disordered" evidence="2">
    <location>
        <begin position="1"/>
        <end position="56"/>
    </location>
</feature>
<dbReference type="InterPro" id="IPR036815">
    <property type="entry name" value="14-3-3_dom_sf"/>
</dbReference>
<evidence type="ECO:0000313" key="4">
    <source>
        <dbReference type="EMBL" id="GBG29923.1"/>
    </source>
</evidence>
<evidence type="ECO:0000313" key="5">
    <source>
        <dbReference type="Proteomes" id="UP000241890"/>
    </source>
</evidence>
<feature type="compositionally biased region" description="Low complexity" evidence="2">
    <location>
        <begin position="39"/>
        <end position="48"/>
    </location>
</feature>
<dbReference type="OrthoDB" id="10260625at2759"/>
<reference evidence="4 5" key="1">
    <citation type="submission" date="2017-12" db="EMBL/GenBank/DDBJ databases">
        <title>Sequencing, de novo assembly and annotation of complete genome of a new Thraustochytrid species, strain FCC1311.</title>
        <authorList>
            <person name="Sedici K."/>
            <person name="Godart F."/>
            <person name="Aiese Cigliano R."/>
            <person name="Sanseverino W."/>
            <person name="Barakat M."/>
            <person name="Ortet P."/>
            <person name="Marechal E."/>
            <person name="Cagnac O."/>
            <person name="Amato A."/>
        </authorList>
    </citation>
    <scope>NUCLEOTIDE SEQUENCE [LARGE SCALE GENOMIC DNA]</scope>
</reference>
<evidence type="ECO:0000256" key="1">
    <source>
        <dbReference type="ARBA" id="ARBA00006141"/>
    </source>
</evidence>
<proteinExistence type="inferred from homology"/>
<evidence type="ECO:0000259" key="3">
    <source>
        <dbReference type="SMART" id="SM00101"/>
    </source>
</evidence>
<organism evidence="4 5">
    <name type="scientific">Hondaea fermentalgiana</name>
    <dbReference type="NCBI Taxonomy" id="2315210"/>
    <lineage>
        <taxon>Eukaryota</taxon>
        <taxon>Sar</taxon>
        <taxon>Stramenopiles</taxon>
        <taxon>Bigyra</taxon>
        <taxon>Labyrinthulomycetes</taxon>
        <taxon>Thraustochytrida</taxon>
        <taxon>Thraustochytriidae</taxon>
        <taxon>Hondaea</taxon>
    </lineage>
</organism>
<dbReference type="AlphaFoldDB" id="A0A2R5GMR7"/>
<dbReference type="Proteomes" id="UP000241890">
    <property type="component" value="Unassembled WGS sequence"/>
</dbReference>
<dbReference type="SUPFAM" id="SSF48445">
    <property type="entry name" value="14-3-3 protein"/>
    <property type="match status" value="2"/>
</dbReference>
<dbReference type="CDD" id="cd08774">
    <property type="entry name" value="14-3-3"/>
    <property type="match status" value="1"/>
</dbReference>
<comment type="similarity">
    <text evidence="1">Belongs to the 14-3-3 family.</text>
</comment>